<proteinExistence type="inferred from homology"/>
<feature type="transmembrane region" description="Helical" evidence="8">
    <location>
        <begin position="351"/>
        <end position="374"/>
    </location>
</feature>
<keyword evidence="11" id="KW-1185">Reference proteome</keyword>
<feature type="compositionally biased region" description="Gly residues" evidence="7">
    <location>
        <begin position="649"/>
        <end position="662"/>
    </location>
</feature>
<feature type="transmembrane region" description="Helical" evidence="8">
    <location>
        <begin position="255"/>
        <end position="285"/>
    </location>
</feature>
<gene>
    <name evidence="10" type="ORF">G1H10_01305</name>
</gene>
<accession>A0A6L9S2N2</accession>
<keyword evidence="3 8" id="KW-0812">Transmembrane</keyword>
<evidence type="ECO:0000256" key="1">
    <source>
        <dbReference type="ARBA" id="ARBA00004651"/>
    </source>
</evidence>
<keyword evidence="4 8" id="KW-1133">Transmembrane helix</keyword>
<dbReference type="Pfam" id="PF02687">
    <property type="entry name" value="FtsX"/>
    <property type="match status" value="2"/>
</dbReference>
<evidence type="ECO:0000256" key="2">
    <source>
        <dbReference type="ARBA" id="ARBA00022475"/>
    </source>
</evidence>
<protein>
    <submittedName>
        <fullName evidence="10">ABC transporter permease</fullName>
    </submittedName>
</protein>
<feature type="domain" description="ABC3 transporter permease C-terminal" evidence="9">
    <location>
        <begin position="264"/>
        <end position="383"/>
    </location>
</feature>
<feature type="transmembrane region" description="Helical" evidence="8">
    <location>
        <begin position="797"/>
        <end position="822"/>
    </location>
</feature>
<feature type="transmembrane region" description="Helical" evidence="8">
    <location>
        <begin position="308"/>
        <end position="331"/>
    </location>
</feature>
<evidence type="ECO:0000256" key="5">
    <source>
        <dbReference type="ARBA" id="ARBA00023136"/>
    </source>
</evidence>
<name>A0A6L9S2N2_9ACTN</name>
<reference evidence="10 11" key="1">
    <citation type="submission" date="2020-02" db="EMBL/GenBank/DDBJ databases">
        <authorList>
            <person name="Li X.-J."/>
            <person name="Han X.-M."/>
        </authorList>
    </citation>
    <scope>NUCLEOTIDE SEQUENCE [LARGE SCALE GENOMIC DNA]</scope>
    <source>
        <strain evidence="10 11">CCTCC AB 2017055</strain>
    </source>
</reference>
<comment type="subcellular location">
    <subcellularLocation>
        <location evidence="1">Cell membrane</location>
        <topology evidence="1">Multi-pass membrane protein</topology>
    </subcellularLocation>
</comment>
<feature type="transmembrane region" description="Helical" evidence="8">
    <location>
        <begin position="842"/>
        <end position="862"/>
    </location>
</feature>
<dbReference type="RefSeq" id="WP_163731513.1">
    <property type="nucleotide sequence ID" value="NZ_JAAGOA010000001.1"/>
</dbReference>
<feature type="transmembrane region" description="Helical" evidence="8">
    <location>
        <begin position="12"/>
        <end position="35"/>
    </location>
</feature>
<evidence type="ECO:0000256" key="3">
    <source>
        <dbReference type="ARBA" id="ARBA00022692"/>
    </source>
</evidence>
<evidence type="ECO:0000313" key="11">
    <source>
        <dbReference type="Proteomes" id="UP000475214"/>
    </source>
</evidence>
<feature type="region of interest" description="Disordered" evidence="7">
    <location>
        <begin position="640"/>
        <end position="662"/>
    </location>
</feature>
<dbReference type="PANTHER" id="PTHR30572">
    <property type="entry name" value="MEMBRANE COMPONENT OF TRANSPORTER-RELATED"/>
    <property type="match status" value="1"/>
</dbReference>
<feature type="domain" description="ABC3 transporter permease C-terminal" evidence="9">
    <location>
        <begin position="755"/>
        <end position="871"/>
    </location>
</feature>
<evidence type="ECO:0000259" key="9">
    <source>
        <dbReference type="Pfam" id="PF02687"/>
    </source>
</evidence>
<organism evidence="10 11">
    <name type="scientific">Phytoactinopolyspora halotolerans</name>
    <dbReference type="NCBI Taxonomy" id="1981512"/>
    <lineage>
        <taxon>Bacteria</taxon>
        <taxon>Bacillati</taxon>
        <taxon>Actinomycetota</taxon>
        <taxon>Actinomycetes</taxon>
        <taxon>Jiangellales</taxon>
        <taxon>Jiangellaceae</taxon>
        <taxon>Phytoactinopolyspora</taxon>
    </lineage>
</organism>
<evidence type="ECO:0000256" key="8">
    <source>
        <dbReference type="SAM" id="Phobius"/>
    </source>
</evidence>
<evidence type="ECO:0000256" key="7">
    <source>
        <dbReference type="SAM" id="MobiDB-lite"/>
    </source>
</evidence>
<keyword evidence="2" id="KW-1003">Cell membrane</keyword>
<dbReference type="InterPro" id="IPR050250">
    <property type="entry name" value="Macrolide_Exporter_MacB"/>
</dbReference>
<keyword evidence="5 8" id="KW-0472">Membrane</keyword>
<dbReference type="GO" id="GO:0022857">
    <property type="term" value="F:transmembrane transporter activity"/>
    <property type="evidence" value="ECO:0007669"/>
    <property type="project" value="TreeGrafter"/>
</dbReference>
<dbReference type="EMBL" id="JAAGOA010000001">
    <property type="protein sequence ID" value="NED98801.1"/>
    <property type="molecule type" value="Genomic_DNA"/>
</dbReference>
<dbReference type="AlphaFoldDB" id="A0A6L9S2N2"/>
<evidence type="ECO:0000256" key="4">
    <source>
        <dbReference type="ARBA" id="ARBA00022989"/>
    </source>
</evidence>
<sequence>MLRTTVRQMRAHLGRLIAAGVAITIASAFVTATLLSTGVIERTVHNAVLTAYGGADVIVDGPDIPADALDDVRSIPEVAGADGRVMAPVTLRTGARSDYQAAAPIPGTPELQIELSDGAFPDQPGEIVVSEPTAKRLDLDVGSSVQVGFDSWTPDGGWAEESTTVTVSGISVDPGAAFDSDIPGVLADVADVRDWSTPGDDGMTYEKLMVVGDANVSDAELVERVRPALDQVNAEVLTADEYAREVTAEFTSGTYLLSAVLAGFGAVALFAAGMVISNTFAVLVAQRTRNLALLRCVGATRRQVHRGVLAEATLTGAVASLLGLGAGLGLAQAAVAVLNQVSGASWLPDSVPVPLIAVVVPLVTGTGVTVLAALSPARAATRVAPLAALRPLLPPAFRSKASRRRIAITTALLLTGGALLALGTVMASGGASVGLALATGMLGGAVSFLGVVVGAVVIVPPAVAALGRLFARVGGVPARMAAANSVRHPRRTASTAAALLIGVTLVAMMSVGAASTQATLDDELDQRYAVDISVGQEPVWPGMGELRAEPELSRAAAEAAGGISGVTGMVALHGVRATVAPVGAGETAETAGTDVSVHGLDPDAARRVVRSESSLSELASGTAVVPTSIADDLRVSTGDTITVSSGDTRGSGGTAGTDGTGGSSIELDVAVAPVPDSAVLVTEQDLWALDTQPPLTRVWLGLSETADPGVVIRDVQDAVSLAVGSDQSVPVDGAAAERAEISDVLDTMLAVVTGLLAVAVLIALIGVSNTLSLSVIERTRESATMRALGLTRRQLRSMLALEGVLVALAGAILGIGLGLVYGWLGTATTLGAVWETQLTVPWARLAAIVVIAILAGLVASALPGRRAAKAAPVAALAAE</sequence>
<evidence type="ECO:0000313" key="10">
    <source>
        <dbReference type="EMBL" id="NED98801.1"/>
    </source>
</evidence>
<dbReference type="InterPro" id="IPR003838">
    <property type="entry name" value="ABC3_permease_C"/>
</dbReference>
<feature type="transmembrane region" description="Helical" evidence="8">
    <location>
        <begin position="492"/>
        <end position="514"/>
    </location>
</feature>
<feature type="transmembrane region" description="Helical" evidence="8">
    <location>
        <begin position="406"/>
        <end position="428"/>
    </location>
</feature>
<comment type="caution">
    <text evidence="10">The sequence shown here is derived from an EMBL/GenBank/DDBJ whole genome shotgun (WGS) entry which is preliminary data.</text>
</comment>
<dbReference type="GO" id="GO:0005886">
    <property type="term" value="C:plasma membrane"/>
    <property type="evidence" value="ECO:0007669"/>
    <property type="project" value="UniProtKB-SubCell"/>
</dbReference>
<comment type="similarity">
    <text evidence="6">Belongs to the ABC-4 integral membrane protein family.</text>
</comment>
<evidence type="ECO:0000256" key="6">
    <source>
        <dbReference type="ARBA" id="ARBA00038076"/>
    </source>
</evidence>
<feature type="transmembrane region" description="Helical" evidence="8">
    <location>
        <begin position="448"/>
        <end position="471"/>
    </location>
</feature>
<dbReference type="Proteomes" id="UP000475214">
    <property type="component" value="Unassembled WGS sequence"/>
</dbReference>
<feature type="transmembrane region" description="Helical" evidence="8">
    <location>
        <begin position="748"/>
        <end position="776"/>
    </location>
</feature>
<dbReference type="PANTHER" id="PTHR30572:SF4">
    <property type="entry name" value="ABC TRANSPORTER PERMEASE YTRF"/>
    <property type="match status" value="1"/>
</dbReference>